<sequence>MNSSPCVTLCGGTSSTIFPSEKGVLVLGVPSEGTASSNPQKLVSLKGFAKRNAEDLIYRGLATRDACGGIVPMNFVTQQMLDAYEREKKSFRNAKRHLKGIVAALRPEGERAPFPAGVRPGE</sequence>
<reference evidence="1 2" key="1">
    <citation type="submission" date="2018-06" db="EMBL/GenBank/DDBJ databases">
        <title>Genomic Encyclopedia of Archaeal and Bacterial Type Strains, Phase II (KMG-II): from individual species to whole genera.</title>
        <authorList>
            <person name="Goeker M."/>
        </authorList>
    </citation>
    <scope>NUCLEOTIDE SEQUENCE [LARGE SCALE GENOMIC DNA]</scope>
    <source>
        <strain evidence="1 2">DSM 22011</strain>
    </source>
</reference>
<organism evidence="1 2">
    <name type="scientific">Salipiger aestuarii</name>
    <dbReference type="NCBI Taxonomy" id="568098"/>
    <lineage>
        <taxon>Bacteria</taxon>
        <taxon>Pseudomonadati</taxon>
        <taxon>Pseudomonadota</taxon>
        <taxon>Alphaproteobacteria</taxon>
        <taxon>Rhodobacterales</taxon>
        <taxon>Roseobacteraceae</taxon>
        <taxon>Salipiger</taxon>
    </lineage>
</organism>
<keyword evidence="2" id="KW-1185">Reference proteome</keyword>
<dbReference type="EMBL" id="QLMG01000007">
    <property type="protein sequence ID" value="RAK20056.1"/>
    <property type="molecule type" value="Genomic_DNA"/>
</dbReference>
<evidence type="ECO:0000313" key="1">
    <source>
        <dbReference type="EMBL" id="RAK20056.1"/>
    </source>
</evidence>
<gene>
    <name evidence="1" type="ORF">ATI53_100756</name>
</gene>
<name>A0A327YIM9_9RHOB</name>
<proteinExistence type="predicted"/>
<dbReference type="Proteomes" id="UP000249165">
    <property type="component" value="Unassembled WGS sequence"/>
</dbReference>
<accession>A0A327YIM9</accession>
<protein>
    <submittedName>
        <fullName evidence="1">Uncharacterized protein</fullName>
    </submittedName>
</protein>
<evidence type="ECO:0000313" key="2">
    <source>
        <dbReference type="Proteomes" id="UP000249165"/>
    </source>
</evidence>
<dbReference type="AlphaFoldDB" id="A0A327YIM9"/>
<comment type="caution">
    <text evidence="1">The sequence shown here is derived from an EMBL/GenBank/DDBJ whole genome shotgun (WGS) entry which is preliminary data.</text>
</comment>
<dbReference type="RefSeq" id="WP_240778594.1">
    <property type="nucleotide sequence ID" value="NZ_LIQE01000026.1"/>
</dbReference>